<evidence type="ECO:0008006" key="3">
    <source>
        <dbReference type="Google" id="ProtNLM"/>
    </source>
</evidence>
<organism evidence="1 2">
    <name type="scientific">Pseudomonas extremaustralis</name>
    <dbReference type="NCBI Taxonomy" id="359110"/>
    <lineage>
        <taxon>Bacteria</taxon>
        <taxon>Pseudomonadati</taxon>
        <taxon>Pseudomonadota</taxon>
        <taxon>Gammaproteobacteria</taxon>
        <taxon>Pseudomonadales</taxon>
        <taxon>Pseudomonadaceae</taxon>
        <taxon>Pseudomonas</taxon>
    </lineage>
</organism>
<accession>A0A5M9IXK8</accession>
<dbReference type="RefSeq" id="WP_146475959.1">
    <property type="nucleotide sequence ID" value="NZ_VTFH01000001.1"/>
</dbReference>
<proteinExistence type="predicted"/>
<protein>
    <recommendedName>
        <fullName evidence="3">Integrase</fullName>
    </recommendedName>
</protein>
<evidence type="ECO:0000313" key="2">
    <source>
        <dbReference type="Proteomes" id="UP000323425"/>
    </source>
</evidence>
<comment type="caution">
    <text evidence="1">The sequence shown here is derived from an EMBL/GenBank/DDBJ whole genome shotgun (WGS) entry which is preliminary data.</text>
</comment>
<name>A0A5M9IXK8_9PSED</name>
<reference evidence="1 2" key="1">
    <citation type="journal article" date="2018" name="Plant Biotechnol. Rep.">
        <title>Diversity and antifungal activity of endophytic bacteria associated with Panax ginseng seedlings.</title>
        <authorList>
            <person name="Park J.M."/>
            <person name="Hong C.E."/>
            <person name="Jo S.H."/>
        </authorList>
    </citation>
    <scope>NUCLEOTIDE SEQUENCE [LARGE SCALE GENOMIC DNA]</scope>
    <source>
        <strain evidence="1 2">PgKB38</strain>
    </source>
</reference>
<dbReference type="EMBL" id="VTFH01000001">
    <property type="protein sequence ID" value="KAA8560910.1"/>
    <property type="molecule type" value="Genomic_DNA"/>
</dbReference>
<evidence type="ECO:0000313" key="1">
    <source>
        <dbReference type="EMBL" id="KAA8560910.1"/>
    </source>
</evidence>
<sequence length="680" mass="77943">MGRKRVKIDVEQALLNKGTERRFDPKDSEGFYPFSSVWQWVPQNGVQKGQVVSLTIDGNLASDKELLTEGNNEHRFFYSEYGDQYPWLVNALGISLKTYCLETRISQSEASYTRNAIGAFLDHCRNSDIKLDSSKDLNFKILCEWRNSLRHVKMKSRYKSALFRRLCKIVEKMMGSKLLPAVFTVPIYSSDPSEHLPAYSDAVMYQLISACITDIENTRLESLYLDAFRKGLPNIKDRLKAHDWRWILLEFFDSCSFRGDAVGDVLYDSSGRRKFNYVAYRSFKFNEIAREDFLSLVPPVLYGLETETAEPYKRLAEKEIPTRDSLFPFFLFFLICSGKNKETVLSWKSKQKVGADYLSPLKCKDPLSNDKIWVRGYKGRGKGRGTSVAEDTYIQISDDGVYPVLEFLLWYIEPLATITDSELSRNMWLYFGNNGACSFNESDMFFHHCSKSFLTRHTVWELSGADEVDFNKERLSTLDSRRFRKVFAAKEFFKAISDVNNHQELAESLKSALSHSSFDTTLGSYLALGMPKVALELGIHTLQNKYLTQARKFRGLRREHVPVDGVSGLLTACADPQKPDFEGAVASDAVSCAEYDLCLGCSQSRVFDVHLPRIAKRILQYEEFRLEMSCEIWDTEYGRKFARAHDVLAGWKDRKMVETAWEAAKKGEVRLPKIIFRGGA</sequence>
<dbReference type="Proteomes" id="UP000323425">
    <property type="component" value="Unassembled WGS sequence"/>
</dbReference>
<dbReference type="AlphaFoldDB" id="A0A5M9IXK8"/>
<gene>
    <name evidence="1" type="ORF">FX985_00960</name>
</gene>